<dbReference type="EnsemblPlants" id="PNT72152">
    <property type="protein sequence ID" value="PNT72152"/>
    <property type="gene ID" value="BRADI_2g40465v3"/>
</dbReference>
<evidence type="ECO:0000313" key="2">
    <source>
        <dbReference type="EMBL" id="PNT72152.1"/>
    </source>
</evidence>
<dbReference type="InParanoid" id="A0A2K2DD07"/>
<dbReference type="EMBL" id="CM000881">
    <property type="protein sequence ID" value="PNT72152.1"/>
    <property type="molecule type" value="Genomic_DNA"/>
</dbReference>
<feature type="compositionally biased region" description="Polar residues" evidence="1">
    <location>
        <begin position="89"/>
        <end position="98"/>
    </location>
</feature>
<feature type="region of interest" description="Disordered" evidence="1">
    <location>
        <begin position="72"/>
        <end position="100"/>
    </location>
</feature>
<evidence type="ECO:0000256" key="1">
    <source>
        <dbReference type="SAM" id="MobiDB-lite"/>
    </source>
</evidence>
<dbReference type="AlphaFoldDB" id="A0A2K2DD07"/>
<name>A0A2K2DD07_BRADI</name>
<gene>
    <name evidence="2" type="ORF">BRADI_2g40465v3</name>
</gene>
<dbReference type="Proteomes" id="UP000008810">
    <property type="component" value="Chromosome 2"/>
</dbReference>
<reference evidence="3" key="3">
    <citation type="submission" date="2018-08" db="UniProtKB">
        <authorList>
            <consortium name="EnsemblPlants"/>
        </authorList>
    </citation>
    <scope>IDENTIFICATION</scope>
    <source>
        <strain evidence="3">cv. Bd21</strain>
    </source>
</reference>
<proteinExistence type="predicted"/>
<dbReference type="Gramene" id="PNT72152">
    <property type="protein sequence ID" value="PNT72152"/>
    <property type="gene ID" value="BRADI_2g40465v3"/>
</dbReference>
<reference evidence="2 3" key="1">
    <citation type="journal article" date="2010" name="Nature">
        <title>Genome sequencing and analysis of the model grass Brachypodium distachyon.</title>
        <authorList>
            <consortium name="International Brachypodium Initiative"/>
        </authorList>
    </citation>
    <scope>NUCLEOTIDE SEQUENCE [LARGE SCALE GENOMIC DNA]</scope>
    <source>
        <strain evidence="2 3">Bd21</strain>
    </source>
</reference>
<accession>A0A2K2DD07</accession>
<sequence length="131" mass="15129">MPKLDSISKPRQWDGLLFMVLCLDQHEAIIGDEFIGTNFMHEKHIRISNFLECSKLHLSIQIWINTSKNISEQGSSAMPNVSEKEEQSKGSMTKSEPTPWTAAKKYSNIWSKPCLNETKYANLCEKERFMF</sequence>
<evidence type="ECO:0000313" key="3">
    <source>
        <dbReference type="EnsemblPlants" id="PNT72152"/>
    </source>
</evidence>
<reference evidence="2" key="2">
    <citation type="submission" date="2017-06" db="EMBL/GenBank/DDBJ databases">
        <title>WGS assembly of Brachypodium distachyon.</title>
        <authorList>
            <consortium name="The International Brachypodium Initiative"/>
            <person name="Lucas S."/>
            <person name="Harmon-Smith M."/>
            <person name="Lail K."/>
            <person name="Tice H."/>
            <person name="Grimwood J."/>
            <person name="Bruce D."/>
            <person name="Barry K."/>
            <person name="Shu S."/>
            <person name="Lindquist E."/>
            <person name="Wang M."/>
            <person name="Pitluck S."/>
            <person name="Vogel J.P."/>
            <person name="Garvin D.F."/>
            <person name="Mockler T.C."/>
            <person name="Schmutz J."/>
            <person name="Rokhsar D."/>
            <person name="Bevan M.W."/>
        </authorList>
    </citation>
    <scope>NUCLEOTIDE SEQUENCE</scope>
    <source>
        <strain evidence="2">Bd21</strain>
    </source>
</reference>
<protein>
    <submittedName>
        <fullName evidence="2 3">Uncharacterized protein</fullName>
    </submittedName>
</protein>
<keyword evidence="4" id="KW-1185">Reference proteome</keyword>
<evidence type="ECO:0000313" key="4">
    <source>
        <dbReference type="Proteomes" id="UP000008810"/>
    </source>
</evidence>
<organism evidence="2">
    <name type="scientific">Brachypodium distachyon</name>
    <name type="common">Purple false brome</name>
    <name type="synonym">Trachynia distachya</name>
    <dbReference type="NCBI Taxonomy" id="15368"/>
    <lineage>
        <taxon>Eukaryota</taxon>
        <taxon>Viridiplantae</taxon>
        <taxon>Streptophyta</taxon>
        <taxon>Embryophyta</taxon>
        <taxon>Tracheophyta</taxon>
        <taxon>Spermatophyta</taxon>
        <taxon>Magnoliopsida</taxon>
        <taxon>Liliopsida</taxon>
        <taxon>Poales</taxon>
        <taxon>Poaceae</taxon>
        <taxon>BOP clade</taxon>
        <taxon>Pooideae</taxon>
        <taxon>Stipodae</taxon>
        <taxon>Brachypodieae</taxon>
        <taxon>Brachypodium</taxon>
    </lineage>
</organism>